<keyword evidence="2" id="KW-0812">Transmembrane</keyword>
<feature type="compositionally biased region" description="Low complexity" evidence="1">
    <location>
        <begin position="263"/>
        <end position="273"/>
    </location>
</feature>
<comment type="caution">
    <text evidence="3">The sequence shown here is derived from an EMBL/GenBank/DDBJ whole genome shotgun (WGS) entry which is preliminary data.</text>
</comment>
<evidence type="ECO:0000313" key="4">
    <source>
        <dbReference type="Proteomes" id="UP001199469"/>
    </source>
</evidence>
<feature type="compositionally biased region" description="Low complexity" evidence="1">
    <location>
        <begin position="237"/>
        <end position="249"/>
    </location>
</feature>
<evidence type="ECO:0000313" key="3">
    <source>
        <dbReference type="EMBL" id="MCD2192216.1"/>
    </source>
</evidence>
<protein>
    <recommendedName>
        <fullName evidence="5">Polyketide cyclase/dehydrase/lipid transport protein</fullName>
    </recommendedName>
</protein>
<keyword evidence="2" id="KW-1133">Transmembrane helix</keyword>
<evidence type="ECO:0000256" key="2">
    <source>
        <dbReference type="SAM" id="Phobius"/>
    </source>
</evidence>
<keyword evidence="4" id="KW-1185">Reference proteome</keyword>
<dbReference type="RefSeq" id="WP_230729902.1">
    <property type="nucleotide sequence ID" value="NZ_JAJNDB010000001.1"/>
</dbReference>
<dbReference type="EMBL" id="JAJNDB010000001">
    <property type="protein sequence ID" value="MCD2192216.1"/>
    <property type="molecule type" value="Genomic_DNA"/>
</dbReference>
<feature type="transmembrane region" description="Helical" evidence="2">
    <location>
        <begin position="48"/>
        <end position="79"/>
    </location>
</feature>
<accession>A0ABS8P1U4</accession>
<evidence type="ECO:0000256" key="1">
    <source>
        <dbReference type="SAM" id="MobiDB-lite"/>
    </source>
</evidence>
<organism evidence="3 4">
    <name type="scientific">Actinomycetospora endophytica</name>
    <dbReference type="NCBI Taxonomy" id="2291215"/>
    <lineage>
        <taxon>Bacteria</taxon>
        <taxon>Bacillati</taxon>
        <taxon>Actinomycetota</taxon>
        <taxon>Actinomycetes</taxon>
        <taxon>Pseudonocardiales</taxon>
        <taxon>Pseudonocardiaceae</taxon>
        <taxon>Actinomycetospora</taxon>
    </lineage>
</organism>
<gene>
    <name evidence="3" type="ORF">LQ327_02250</name>
</gene>
<evidence type="ECO:0008006" key="5">
    <source>
        <dbReference type="Google" id="ProtNLM"/>
    </source>
</evidence>
<proteinExistence type="predicted"/>
<keyword evidence="2" id="KW-0472">Membrane</keyword>
<name>A0ABS8P1U4_9PSEU</name>
<reference evidence="3 4" key="1">
    <citation type="submission" date="2021-11" db="EMBL/GenBank/DDBJ databases">
        <title>Draft genome sequence of Actinomycetospora sp. SF1 isolated from the rhizosphere soil.</title>
        <authorList>
            <person name="Duangmal K."/>
            <person name="Chantavorakit T."/>
        </authorList>
    </citation>
    <scope>NUCLEOTIDE SEQUENCE [LARGE SCALE GENOMIC DNA]</scope>
    <source>
        <strain evidence="3 4">TBRC 5722</strain>
    </source>
</reference>
<dbReference type="Proteomes" id="UP001199469">
    <property type="component" value="Unassembled WGS sequence"/>
</dbReference>
<feature type="region of interest" description="Disordered" evidence="1">
    <location>
        <begin position="237"/>
        <end position="293"/>
    </location>
</feature>
<sequence>MTIARTSCLTSSPGEPADALPAADADALAGSLDDAAGHRAHAPLAWCAALAVVVGTALVAGIAPAVVVALLALPTLAVVGQIDRARRTVVATYLRPGSTPSSRHERLVGVWERHRMTATSWEPAVWEVAPHGGHQAVARRVDGPRHLRADLAVPTFAAARRDVAFLPDRVVVREGRAHRVAGYDELEVSATVCERAGGGRLGRLTLRVAGATVVYDLTSIAATQDLAAALRGMTGTRAQRTTAADRATGSLPVPSPRDGGADGAWDVVGPAAAREPRQSDVTGSPWASPTVAL</sequence>